<organism evidence="2 3">
    <name type="scientific">Candidatus Woesebacteria bacterium GW2011_GWB1_39_10b</name>
    <dbReference type="NCBI Taxonomy" id="1618573"/>
    <lineage>
        <taxon>Bacteria</taxon>
        <taxon>Candidatus Woeseibacteriota</taxon>
    </lineage>
</organism>
<feature type="transmembrane region" description="Helical" evidence="1">
    <location>
        <begin position="21"/>
        <end position="40"/>
    </location>
</feature>
<evidence type="ECO:0000256" key="1">
    <source>
        <dbReference type="SAM" id="Phobius"/>
    </source>
</evidence>
<evidence type="ECO:0000313" key="2">
    <source>
        <dbReference type="EMBL" id="KKQ93370.1"/>
    </source>
</evidence>
<proteinExistence type="predicted"/>
<gene>
    <name evidence="2" type="ORF">UT19_C0013G0034</name>
</gene>
<evidence type="ECO:0000313" key="3">
    <source>
        <dbReference type="Proteomes" id="UP000034932"/>
    </source>
</evidence>
<keyword evidence="1" id="KW-0812">Transmembrane</keyword>
<protein>
    <submittedName>
        <fullName evidence="2">Uncharacterized protein</fullName>
    </submittedName>
</protein>
<sequence>MIYKNSKGIARYNSISGFAHLFLIVVIVVIGISGLLYYSWQKGLTKTSPNQEVLPIPTSNINESATWKAYDGKYFSFNYPPNWIILTKREKCNYLEEVIMEGAQEIYKFKVEVVGFNYVTNESFPPQNWTETSVNVVNRIGVHYEFINVGGGSFITIALMDDNPVNYIISVDIIDRENAKSLVEKVLTTFTFKDEVVYEEDKELILIDKWIKENNLNSVGDPKNTLYAGGALYNELTGETMCRYEYIVQRNPDKPWTL</sequence>
<dbReference type="Proteomes" id="UP000034932">
    <property type="component" value="Unassembled WGS sequence"/>
</dbReference>
<comment type="caution">
    <text evidence="2">The sequence shown here is derived from an EMBL/GenBank/DDBJ whole genome shotgun (WGS) entry which is preliminary data.</text>
</comment>
<keyword evidence="1" id="KW-1133">Transmembrane helix</keyword>
<name>A0A0G0LZB9_9BACT</name>
<dbReference type="AlphaFoldDB" id="A0A0G0LZB9"/>
<dbReference type="STRING" id="1618573.UT19_C0013G0034"/>
<keyword evidence="1" id="KW-0472">Membrane</keyword>
<accession>A0A0G0LZB9</accession>
<reference evidence="2 3" key="1">
    <citation type="journal article" date="2015" name="Nature">
        <title>rRNA introns, odd ribosomes, and small enigmatic genomes across a large radiation of phyla.</title>
        <authorList>
            <person name="Brown C.T."/>
            <person name="Hug L.A."/>
            <person name="Thomas B.C."/>
            <person name="Sharon I."/>
            <person name="Castelle C.J."/>
            <person name="Singh A."/>
            <person name="Wilkins M.J."/>
            <person name="Williams K.H."/>
            <person name="Banfield J.F."/>
        </authorList>
    </citation>
    <scope>NUCLEOTIDE SEQUENCE [LARGE SCALE GENOMIC DNA]</scope>
</reference>
<dbReference type="EMBL" id="LBVW01000013">
    <property type="protein sequence ID" value="KKQ93370.1"/>
    <property type="molecule type" value="Genomic_DNA"/>
</dbReference>